<sequence>MTASIYPSIRRSRNVSAQLGRQGSSLPILLRLKSDQLTEEMPDESSFLVKGPEKGVHQQAKLYTSRRLIKSVSKGADDVEDGFECENIESYQDGNQEKAGMEVMEIKHEKELMILIRLR</sequence>
<reference evidence="1 2" key="1">
    <citation type="journal article" date="2024" name="G3 (Bethesda)">
        <title>Genome assembly of Hibiscus sabdariffa L. provides insights into metabolisms of medicinal natural products.</title>
        <authorList>
            <person name="Kim T."/>
        </authorList>
    </citation>
    <scope>NUCLEOTIDE SEQUENCE [LARGE SCALE GENOMIC DNA]</scope>
    <source>
        <strain evidence="1">TK-2024</strain>
        <tissue evidence="1">Old leaves</tissue>
    </source>
</reference>
<proteinExistence type="predicted"/>
<evidence type="ECO:0000313" key="2">
    <source>
        <dbReference type="Proteomes" id="UP001396334"/>
    </source>
</evidence>
<dbReference type="EMBL" id="JBBPBN010000479">
    <property type="protein sequence ID" value="KAK8485783.1"/>
    <property type="molecule type" value="Genomic_DNA"/>
</dbReference>
<accession>A0ABR1ZZE7</accession>
<evidence type="ECO:0000313" key="1">
    <source>
        <dbReference type="EMBL" id="KAK8485783.1"/>
    </source>
</evidence>
<organism evidence="1 2">
    <name type="scientific">Hibiscus sabdariffa</name>
    <name type="common">roselle</name>
    <dbReference type="NCBI Taxonomy" id="183260"/>
    <lineage>
        <taxon>Eukaryota</taxon>
        <taxon>Viridiplantae</taxon>
        <taxon>Streptophyta</taxon>
        <taxon>Embryophyta</taxon>
        <taxon>Tracheophyta</taxon>
        <taxon>Spermatophyta</taxon>
        <taxon>Magnoliopsida</taxon>
        <taxon>eudicotyledons</taxon>
        <taxon>Gunneridae</taxon>
        <taxon>Pentapetalae</taxon>
        <taxon>rosids</taxon>
        <taxon>malvids</taxon>
        <taxon>Malvales</taxon>
        <taxon>Malvaceae</taxon>
        <taxon>Malvoideae</taxon>
        <taxon>Hibiscus</taxon>
    </lineage>
</organism>
<name>A0ABR1ZZE7_9ROSI</name>
<protein>
    <submittedName>
        <fullName evidence="1">Uncharacterized protein</fullName>
    </submittedName>
</protein>
<comment type="caution">
    <text evidence="1">The sequence shown here is derived from an EMBL/GenBank/DDBJ whole genome shotgun (WGS) entry which is preliminary data.</text>
</comment>
<dbReference type="Proteomes" id="UP001396334">
    <property type="component" value="Unassembled WGS sequence"/>
</dbReference>
<gene>
    <name evidence="1" type="ORF">V6N11_034310</name>
</gene>
<keyword evidence="2" id="KW-1185">Reference proteome</keyword>